<feature type="domain" description="MacB-like periplasmic core" evidence="9">
    <location>
        <begin position="25"/>
        <end position="253"/>
    </location>
</feature>
<evidence type="ECO:0000256" key="7">
    <source>
        <dbReference type="SAM" id="Phobius"/>
    </source>
</evidence>
<feature type="transmembrane region" description="Helical" evidence="7">
    <location>
        <begin position="294"/>
        <end position="313"/>
    </location>
</feature>
<dbReference type="GO" id="GO:0022857">
    <property type="term" value="F:transmembrane transporter activity"/>
    <property type="evidence" value="ECO:0007669"/>
    <property type="project" value="TreeGrafter"/>
</dbReference>
<dbReference type="eggNOG" id="COG0577">
    <property type="taxonomic scope" value="Bacteria"/>
</dbReference>
<keyword evidence="2" id="KW-1003">Cell membrane</keyword>
<name>G8R5W7_OWEHD</name>
<evidence type="ECO:0000313" key="10">
    <source>
        <dbReference type="EMBL" id="AEV31115.1"/>
    </source>
</evidence>
<feature type="transmembrane region" description="Helical" evidence="7">
    <location>
        <begin position="381"/>
        <end position="402"/>
    </location>
</feature>
<dbReference type="Pfam" id="PF12704">
    <property type="entry name" value="MacB_PCD"/>
    <property type="match status" value="1"/>
</dbReference>
<feature type="transmembrane region" description="Helical" evidence="7">
    <location>
        <begin position="334"/>
        <end position="361"/>
    </location>
</feature>
<dbReference type="Pfam" id="PF02687">
    <property type="entry name" value="FtsX"/>
    <property type="match status" value="1"/>
</dbReference>
<dbReference type="PATRIC" id="fig|926562.3.peg.94"/>
<evidence type="ECO:0000256" key="2">
    <source>
        <dbReference type="ARBA" id="ARBA00022475"/>
    </source>
</evidence>
<feature type="domain" description="ABC3 transporter permease C-terminal" evidence="8">
    <location>
        <begin position="294"/>
        <end position="407"/>
    </location>
</feature>
<accession>G8R5W7</accession>
<evidence type="ECO:0000256" key="6">
    <source>
        <dbReference type="ARBA" id="ARBA00038076"/>
    </source>
</evidence>
<proteinExistence type="inferred from homology"/>
<dbReference type="PANTHER" id="PTHR30572:SF4">
    <property type="entry name" value="ABC TRANSPORTER PERMEASE YTRF"/>
    <property type="match status" value="1"/>
</dbReference>
<gene>
    <name evidence="10" type="ordered locus">Oweho_0093</name>
</gene>
<evidence type="ECO:0000256" key="1">
    <source>
        <dbReference type="ARBA" id="ARBA00004651"/>
    </source>
</evidence>
<evidence type="ECO:0000256" key="4">
    <source>
        <dbReference type="ARBA" id="ARBA00022989"/>
    </source>
</evidence>
<dbReference type="EMBL" id="CP003156">
    <property type="protein sequence ID" value="AEV31115.1"/>
    <property type="molecule type" value="Genomic_DNA"/>
</dbReference>
<dbReference type="OrthoDB" id="9770036at2"/>
<dbReference type="Proteomes" id="UP000005631">
    <property type="component" value="Chromosome"/>
</dbReference>
<dbReference type="PANTHER" id="PTHR30572">
    <property type="entry name" value="MEMBRANE COMPONENT OF TRANSPORTER-RELATED"/>
    <property type="match status" value="1"/>
</dbReference>
<keyword evidence="5 7" id="KW-0472">Membrane</keyword>
<evidence type="ECO:0000259" key="8">
    <source>
        <dbReference type="Pfam" id="PF02687"/>
    </source>
</evidence>
<feature type="transmembrane region" description="Helical" evidence="7">
    <location>
        <begin position="26"/>
        <end position="46"/>
    </location>
</feature>
<dbReference type="RefSeq" id="WP_014200476.1">
    <property type="nucleotide sequence ID" value="NC_016599.1"/>
</dbReference>
<dbReference type="KEGG" id="oho:Oweho_0093"/>
<keyword evidence="4 7" id="KW-1133">Transmembrane helix</keyword>
<evidence type="ECO:0000259" key="9">
    <source>
        <dbReference type="Pfam" id="PF12704"/>
    </source>
</evidence>
<protein>
    <submittedName>
        <fullName evidence="10">ABC-type antimicrobial peptide transport system, permease component</fullName>
    </submittedName>
</protein>
<dbReference type="InterPro" id="IPR003838">
    <property type="entry name" value="ABC3_permease_C"/>
</dbReference>
<dbReference type="GO" id="GO:0005886">
    <property type="term" value="C:plasma membrane"/>
    <property type="evidence" value="ECO:0007669"/>
    <property type="project" value="UniProtKB-SubCell"/>
</dbReference>
<comment type="subcellular location">
    <subcellularLocation>
        <location evidence="1">Cell membrane</location>
        <topology evidence="1">Multi-pass membrane protein</topology>
    </subcellularLocation>
</comment>
<comment type="similarity">
    <text evidence="6">Belongs to the ABC-4 integral membrane protein family.</text>
</comment>
<organism evidence="10 11">
    <name type="scientific">Owenweeksia hongkongensis (strain DSM 17368 / CIP 108786 / JCM 12287 / NRRL B-23963 / UST20020801)</name>
    <dbReference type="NCBI Taxonomy" id="926562"/>
    <lineage>
        <taxon>Bacteria</taxon>
        <taxon>Pseudomonadati</taxon>
        <taxon>Bacteroidota</taxon>
        <taxon>Flavobacteriia</taxon>
        <taxon>Flavobacteriales</taxon>
        <taxon>Owenweeksiaceae</taxon>
        <taxon>Owenweeksia</taxon>
    </lineage>
</organism>
<dbReference type="STRING" id="926562.Oweho_0093"/>
<reference evidence="10 11" key="1">
    <citation type="journal article" date="2012" name="Stand. Genomic Sci.">
        <title>Genome sequence of the orange-pigmented seawater bacterium Owenweeksia hongkongensis type strain (UST20020801(T)).</title>
        <authorList>
            <person name="Riedel T."/>
            <person name="Held B."/>
            <person name="Nolan M."/>
            <person name="Lucas S."/>
            <person name="Lapidus A."/>
            <person name="Tice H."/>
            <person name="Del Rio T.G."/>
            <person name="Cheng J.F."/>
            <person name="Han C."/>
            <person name="Tapia R."/>
            <person name="Goodwin L.A."/>
            <person name="Pitluck S."/>
            <person name="Liolios K."/>
            <person name="Mavromatis K."/>
            <person name="Pagani I."/>
            <person name="Ivanova N."/>
            <person name="Mikhailova N."/>
            <person name="Pati A."/>
            <person name="Chen A."/>
            <person name="Palaniappan K."/>
            <person name="Rohde M."/>
            <person name="Tindall B.J."/>
            <person name="Detter J.C."/>
            <person name="Goker M."/>
            <person name="Woyke T."/>
            <person name="Bristow J."/>
            <person name="Eisen J.A."/>
            <person name="Markowitz V."/>
            <person name="Hugenholtz P."/>
            <person name="Klenk H.P."/>
            <person name="Kyrpides N.C."/>
        </authorList>
    </citation>
    <scope>NUCLEOTIDE SEQUENCE</scope>
    <source>
        <strain evidence="11">DSM 17368 / JCM 12287 / NRRL B-23963</strain>
    </source>
</reference>
<dbReference type="AlphaFoldDB" id="G8R5W7"/>
<evidence type="ECO:0000256" key="3">
    <source>
        <dbReference type="ARBA" id="ARBA00022692"/>
    </source>
</evidence>
<sequence length="415" mass="45472">MIFFRILKESFNFAIHALTVNKLRTILSLLGVTIGIFTIISVFTIVDSLERSIRSSVSELGSNVVYIQKMPWGGGGGEYKWWQYFQRPEPSYSDFEKLENRTTTTKALCYAFAMNKTLKNGLNSIENATVLPTTHDYYEIWNYDLGEGRYFSPQESKSGAPVAVIGSALAEGLFGSQNPIGKDVKMMGRKMRVIGVFEKQGQSLVGQNIDEFMVVPMNFARAIMNVEDQNGAFIMAMTKDNVELVAMKDELRGLMRSIRKLKPKADDNFALNEMSLISGGLDVLFGIVGAAGAVIGGFSILVGGFGIANIMFVSVRERTNQIGIQKSLGAKNYFILLQFLLESIVLCLIGGSLGILIVYLLLLIFGPSIDFDIMLSPKNVIQGLSISAVIGVISGFIPAYIASRLDPVEAIRSGG</sequence>
<keyword evidence="3 7" id="KW-0812">Transmembrane</keyword>
<dbReference type="HOGENOM" id="CLU_000604_8_0_10"/>
<dbReference type="InterPro" id="IPR050250">
    <property type="entry name" value="Macrolide_Exporter_MacB"/>
</dbReference>
<evidence type="ECO:0000313" key="11">
    <source>
        <dbReference type="Proteomes" id="UP000005631"/>
    </source>
</evidence>
<evidence type="ECO:0000256" key="5">
    <source>
        <dbReference type="ARBA" id="ARBA00023136"/>
    </source>
</evidence>
<dbReference type="InterPro" id="IPR025857">
    <property type="entry name" value="MacB_PCD"/>
</dbReference>
<keyword evidence="11" id="KW-1185">Reference proteome</keyword>